<organism evidence="1 3">
    <name type="scientific">Oryza sativa subsp. japonica</name>
    <name type="common">Rice</name>
    <dbReference type="NCBI Taxonomy" id="39947"/>
    <lineage>
        <taxon>Eukaryota</taxon>
        <taxon>Viridiplantae</taxon>
        <taxon>Streptophyta</taxon>
        <taxon>Embryophyta</taxon>
        <taxon>Tracheophyta</taxon>
        <taxon>Spermatophyta</taxon>
        <taxon>Magnoliopsida</taxon>
        <taxon>Liliopsida</taxon>
        <taxon>Poales</taxon>
        <taxon>Poaceae</taxon>
        <taxon>BOP clade</taxon>
        <taxon>Oryzoideae</taxon>
        <taxon>Oryzeae</taxon>
        <taxon>Oryzinae</taxon>
        <taxon>Oryza</taxon>
        <taxon>Oryza sativa</taxon>
    </lineage>
</organism>
<accession>Q6YWM9</accession>
<evidence type="ECO:0000313" key="1">
    <source>
        <dbReference type="EMBL" id="BAD13270.1"/>
    </source>
</evidence>
<evidence type="ECO:0000313" key="2">
    <source>
        <dbReference type="EMBL" id="BAD20162.1"/>
    </source>
</evidence>
<reference evidence="2" key="2">
    <citation type="submission" date="2004-05" db="EMBL/GenBank/DDBJ databases">
        <title>Oryza sativa nipponbare(GA3) genomic DNA, chromosome 8, BAC clone:OSJNBa0002E10.</title>
        <authorList>
            <person name="Sasaki T."/>
            <person name="Matsumoto T."/>
            <person name="Fujisawa M."/>
        </authorList>
    </citation>
    <scope>NUCLEOTIDE SEQUENCE</scope>
</reference>
<reference evidence="1" key="1">
    <citation type="submission" date="2002-09" db="EMBL/GenBank/DDBJ databases">
        <title>Oryza sativa nipponbare(GA3) genomic DNA, chromosome 8, BAC clone:OSJNBa0089L03.</title>
        <authorList>
            <person name="Sasaki T."/>
            <person name="Matsumoto T."/>
            <person name="Katayose Y."/>
        </authorList>
    </citation>
    <scope>NUCLEOTIDE SEQUENCE</scope>
</reference>
<sequence length="82" mass="9601">MIPSYSSTFFLFPPPVLELSSTLAPCTAHRRCFSYLRPPLATVRAAAESRRRRRRVRELERHPVHPSVGRIRHWNPPSLVRR</sequence>
<proteinExistence type="predicted"/>
<dbReference type="EMBL" id="AP005754">
    <property type="protein sequence ID" value="BAD13270.1"/>
    <property type="molecule type" value="Genomic_DNA"/>
</dbReference>
<reference evidence="3" key="4">
    <citation type="journal article" date="2008" name="Nucleic Acids Res.">
        <title>The rice annotation project database (RAP-DB): 2008 update.</title>
        <authorList>
            <consortium name="The rice annotation project (RAP)"/>
        </authorList>
    </citation>
    <scope>GENOME REANNOTATION</scope>
    <source>
        <strain evidence="3">cv. Nipponbare</strain>
    </source>
</reference>
<dbReference type="EMBL" id="AP006857">
    <property type="protein sequence ID" value="BAD20162.1"/>
    <property type="molecule type" value="Genomic_DNA"/>
</dbReference>
<name>Q6YWM9_ORYSJ</name>
<dbReference type="Proteomes" id="UP000000763">
    <property type="component" value="Chromosome 8"/>
</dbReference>
<dbReference type="AlphaFoldDB" id="Q6YWM9"/>
<gene>
    <name evidence="2" type="ORF">OSJNBa0002E10.2</name>
    <name evidence="1" type="ORF">OSJNBa0089L03.36</name>
</gene>
<reference evidence="3" key="3">
    <citation type="journal article" date="2005" name="Nature">
        <title>The map-based sequence of the rice genome.</title>
        <authorList>
            <consortium name="International rice genome sequencing project (IRGSP)"/>
            <person name="Matsumoto T."/>
            <person name="Wu J."/>
            <person name="Kanamori H."/>
            <person name="Katayose Y."/>
            <person name="Fujisawa M."/>
            <person name="Namiki N."/>
            <person name="Mizuno H."/>
            <person name="Yamamoto K."/>
            <person name="Antonio B.A."/>
            <person name="Baba T."/>
            <person name="Sakata K."/>
            <person name="Nagamura Y."/>
            <person name="Aoki H."/>
            <person name="Arikawa K."/>
            <person name="Arita K."/>
            <person name="Bito T."/>
            <person name="Chiden Y."/>
            <person name="Fujitsuka N."/>
            <person name="Fukunaka R."/>
            <person name="Hamada M."/>
            <person name="Harada C."/>
            <person name="Hayashi A."/>
            <person name="Hijishita S."/>
            <person name="Honda M."/>
            <person name="Hosokawa S."/>
            <person name="Ichikawa Y."/>
            <person name="Idonuma A."/>
            <person name="Iijima M."/>
            <person name="Ikeda M."/>
            <person name="Ikeno M."/>
            <person name="Ito K."/>
            <person name="Ito S."/>
            <person name="Ito T."/>
            <person name="Ito Y."/>
            <person name="Ito Y."/>
            <person name="Iwabuchi A."/>
            <person name="Kamiya K."/>
            <person name="Karasawa W."/>
            <person name="Kurita K."/>
            <person name="Katagiri S."/>
            <person name="Kikuta A."/>
            <person name="Kobayashi H."/>
            <person name="Kobayashi N."/>
            <person name="Machita K."/>
            <person name="Maehara T."/>
            <person name="Masukawa M."/>
            <person name="Mizubayashi T."/>
            <person name="Mukai Y."/>
            <person name="Nagasaki H."/>
            <person name="Nagata Y."/>
            <person name="Naito S."/>
            <person name="Nakashima M."/>
            <person name="Nakama Y."/>
            <person name="Nakamichi Y."/>
            <person name="Nakamura M."/>
            <person name="Meguro A."/>
            <person name="Negishi M."/>
            <person name="Ohta I."/>
            <person name="Ohta T."/>
            <person name="Okamoto M."/>
            <person name="Ono N."/>
            <person name="Saji S."/>
            <person name="Sakaguchi M."/>
            <person name="Sakai K."/>
            <person name="Shibata M."/>
            <person name="Shimokawa T."/>
            <person name="Song J."/>
            <person name="Takazaki Y."/>
            <person name="Terasawa K."/>
            <person name="Tsugane M."/>
            <person name="Tsuji K."/>
            <person name="Ueda S."/>
            <person name="Waki K."/>
            <person name="Yamagata H."/>
            <person name="Yamamoto M."/>
            <person name="Yamamoto S."/>
            <person name="Yamane H."/>
            <person name="Yoshiki S."/>
            <person name="Yoshihara R."/>
            <person name="Yukawa K."/>
            <person name="Zhong H."/>
            <person name="Yano M."/>
            <person name="Yuan Q."/>
            <person name="Ouyang S."/>
            <person name="Liu J."/>
            <person name="Jones K.M."/>
            <person name="Gansberger K."/>
            <person name="Moffat K."/>
            <person name="Hill J."/>
            <person name="Bera J."/>
            <person name="Fadrosh D."/>
            <person name="Jin S."/>
            <person name="Johri S."/>
            <person name="Kim M."/>
            <person name="Overton L."/>
            <person name="Reardon M."/>
            <person name="Tsitrin T."/>
            <person name="Vuong H."/>
            <person name="Weaver B."/>
            <person name="Ciecko A."/>
            <person name="Tallon L."/>
            <person name="Jackson J."/>
            <person name="Pai G."/>
            <person name="Aken S.V."/>
            <person name="Utterback T."/>
            <person name="Reidmuller S."/>
            <person name="Feldblyum T."/>
            <person name="Hsiao J."/>
            <person name="Zismann V."/>
            <person name="Iobst S."/>
            <person name="de Vazeille A.R."/>
            <person name="Buell C.R."/>
            <person name="Ying K."/>
            <person name="Li Y."/>
            <person name="Lu T."/>
            <person name="Huang Y."/>
            <person name="Zhao Q."/>
            <person name="Feng Q."/>
            <person name="Zhang L."/>
            <person name="Zhu J."/>
            <person name="Weng Q."/>
            <person name="Mu J."/>
            <person name="Lu Y."/>
            <person name="Fan D."/>
            <person name="Liu Y."/>
            <person name="Guan J."/>
            <person name="Zhang Y."/>
            <person name="Yu S."/>
            <person name="Liu X."/>
            <person name="Zhang Y."/>
            <person name="Hong G."/>
            <person name="Han B."/>
            <person name="Choisne N."/>
            <person name="Demange N."/>
            <person name="Orjeda G."/>
            <person name="Samain S."/>
            <person name="Cattolico L."/>
            <person name="Pelletier E."/>
            <person name="Couloux A."/>
            <person name="Segurens B."/>
            <person name="Wincker P."/>
            <person name="D'Hont A."/>
            <person name="Scarpelli C."/>
            <person name="Weissenbach J."/>
            <person name="Salanoubat M."/>
            <person name="Quetier F."/>
            <person name="Yu Y."/>
            <person name="Kim H.R."/>
            <person name="Rambo T."/>
            <person name="Currie J."/>
            <person name="Collura K."/>
            <person name="Luo M."/>
            <person name="Yang T."/>
            <person name="Ammiraju J.S.S."/>
            <person name="Engler F."/>
            <person name="Soderlund C."/>
            <person name="Wing R.A."/>
            <person name="Palmer L.E."/>
            <person name="de la Bastide M."/>
            <person name="Spiegel L."/>
            <person name="Nascimento L."/>
            <person name="Zutavern T."/>
            <person name="O'Shaughnessy A."/>
            <person name="Dike S."/>
            <person name="Dedhia N."/>
            <person name="Preston R."/>
            <person name="Balija V."/>
            <person name="McCombie W.R."/>
            <person name="Chow T."/>
            <person name="Chen H."/>
            <person name="Chung M."/>
            <person name="Chen C."/>
            <person name="Shaw J."/>
            <person name="Wu H."/>
            <person name="Hsiao K."/>
            <person name="Chao Y."/>
            <person name="Chu M."/>
            <person name="Cheng C."/>
            <person name="Hour A."/>
            <person name="Lee P."/>
            <person name="Lin S."/>
            <person name="Lin Y."/>
            <person name="Liou J."/>
            <person name="Liu S."/>
            <person name="Hsing Y."/>
            <person name="Raghuvanshi S."/>
            <person name="Mohanty A."/>
            <person name="Bharti A.K."/>
            <person name="Gaur A."/>
            <person name="Gupta V."/>
            <person name="Kumar D."/>
            <person name="Ravi V."/>
            <person name="Vij S."/>
            <person name="Kapur A."/>
            <person name="Khurana P."/>
            <person name="Khurana P."/>
            <person name="Khurana J.P."/>
            <person name="Tyagi A.K."/>
            <person name="Gaikwad K."/>
            <person name="Singh A."/>
            <person name="Dalal V."/>
            <person name="Srivastava S."/>
            <person name="Dixit A."/>
            <person name="Pal A.K."/>
            <person name="Ghazi I.A."/>
            <person name="Yadav M."/>
            <person name="Pandit A."/>
            <person name="Bhargava A."/>
            <person name="Sureshbabu K."/>
            <person name="Batra K."/>
            <person name="Sharma T.R."/>
            <person name="Mohapatra T."/>
            <person name="Singh N.K."/>
            <person name="Messing J."/>
            <person name="Nelson A.B."/>
            <person name="Fuks G."/>
            <person name="Kavchok S."/>
            <person name="Keizer G."/>
            <person name="Linton E."/>
            <person name="Llaca V."/>
            <person name="Song R."/>
            <person name="Tanyolac B."/>
            <person name="Young S."/>
            <person name="Ho-Il K."/>
            <person name="Hahn J.H."/>
            <person name="Sangsakoo G."/>
            <person name="Vanavichit A."/>
            <person name="de Mattos Luiz.A.T."/>
            <person name="Zimmer P.D."/>
            <person name="Malone G."/>
            <person name="Dellagostin O."/>
            <person name="de Oliveira A.C."/>
            <person name="Bevan M."/>
            <person name="Bancroft I."/>
            <person name="Minx P."/>
            <person name="Cordum H."/>
            <person name="Wilson R."/>
            <person name="Cheng Z."/>
            <person name="Jin W."/>
            <person name="Jiang J."/>
            <person name="Leong S.A."/>
            <person name="Iwama H."/>
            <person name="Gojobori T."/>
            <person name="Itoh T."/>
            <person name="Niimura Y."/>
            <person name="Fujii Y."/>
            <person name="Habara T."/>
            <person name="Sakai H."/>
            <person name="Sato Y."/>
            <person name="Wilson G."/>
            <person name="Kumar K."/>
            <person name="McCouch S."/>
            <person name="Juretic N."/>
            <person name="Hoen D."/>
            <person name="Wright S."/>
            <person name="Bruskiewich R."/>
            <person name="Bureau T."/>
            <person name="Miyao A."/>
            <person name="Hirochika H."/>
            <person name="Nishikawa T."/>
            <person name="Kadowaki K."/>
            <person name="Sugiura M."/>
            <person name="Burr B."/>
            <person name="Sasaki T."/>
        </authorList>
    </citation>
    <scope>NUCLEOTIDE SEQUENCE [LARGE SCALE GENOMIC DNA]</scope>
    <source>
        <strain evidence="3">cv. Nipponbare</strain>
    </source>
</reference>
<evidence type="ECO:0000313" key="3">
    <source>
        <dbReference type="Proteomes" id="UP000000763"/>
    </source>
</evidence>
<protein>
    <submittedName>
        <fullName evidence="1">Uncharacterized protein</fullName>
    </submittedName>
</protein>